<organism evidence="2 3">
    <name type="scientific">Eschrichtius robustus</name>
    <name type="common">California gray whale</name>
    <name type="synonym">Eschrichtius gibbosus</name>
    <dbReference type="NCBI Taxonomy" id="9764"/>
    <lineage>
        <taxon>Eukaryota</taxon>
        <taxon>Metazoa</taxon>
        <taxon>Chordata</taxon>
        <taxon>Craniata</taxon>
        <taxon>Vertebrata</taxon>
        <taxon>Euteleostomi</taxon>
        <taxon>Mammalia</taxon>
        <taxon>Eutheria</taxon>
        <taxon>Laurasiatheria</taxon>
        <taxon>Artiodactyla</taxon>
        <taxon>Whippomorpha</taxon>
        <taxon>Cetacea</taxon>
        <taxon>Mysticeti</taxon>
        <taxon>Eschrichtiidae</taxon>
        <taxon>Eschrichtius</taxon>
    </lineage>
</organism>
<evidence type="ECO:0000313" key="3">
    <source>
        <dbReference type="Proteomes" id="UP001159641"/>
    </source>
</evidence>
<proteinExistence type="predicted"/>
<feature type="region of interest" description="Disordered" evidence="1">
    <location>
        <begin position="33"/>
        <end position="54"/>
    </location>
</feature>
<keyword evidence="3" id="KW-1185">Reference proteome</keyword>
<dbReference type="AlphaFoldDB" id="A0AB34GHP1"/>
<sequence>MSEQEATEWGQPHSGTHENFLHDIVQMEIVLQEASTPSSREKSGKLDAQSSNFLFPKACHQRTRSNSTSKCVIEPSS</sequence>
<name>A0AB34GHP1_ESCRO</name>
<gene>
    <name evidence="2" type="ORF">J1605_013754</name>
</gene>
<dbReference type="EMBL" id="JAIQCJ010002247">
    <property type="protein sequence ID" value="KAJ8778255.1"/>
    <property type="molecule type" value="Genomic_DNA"/>
</dbReference>
<evidence type="ECO:0000313" key="2">
    <source>
        <dbReference type="EMBL" id="KAJ8778255.1"/>
    </source>
</evidence>
<reference evidence="2 3" key="1">
    <citation type="submission" date="2022-11" db="EMBL/GenBank/DDBJ databases">
        <title>Whole genome sequence of Eschrichtius robustus ER-17-0199.</title>
        <authorList>
            <person name="Bruniche-Olsen A."/>
            <person name="Black A.N."/>
            <person name="Fields C.J."/>
            <person name="Walden K."/>
            <person name="Dewoody J.A."/>
        </authorList>
    </citation>
    <scope>NUCLEOTIDE SEQUENCE [LARGE SCALE GENOMIC DNA]</scope>
    <source>
        <strain evidence="2">ER-17-0199</strain>
        <tissue evidence="2">Blubber</tissue>
    </source>
</reference>
<dbReference type="Proteomes" id="UP001159641">
    <property type="component" value="Unassembled WGS sequence"/>
</dbReference>
<accession>A0AB34GHP1</accession>
<evidence type="ECO:0000256" key="1">
    <source>
        <dbReference type="SAM" id="MobiDB-lite"/>
    </source>
</evidence>
<protein>
    <submittedName>
        <fullName evidence="2">Uncharacterized protein</fullName>
    </submittedName>
</protein>
<comment type="caution">
    <text evidence="2">The sequence shown here is derived from an EMBL/GenBank/DDBJ whole genome shotgun (WGS) entry which is preliminary data.</text>
</comment>